<organism evidence="3 4">
    <name type="scientific">Cercophora samala</name>
    <dbReference type="NCBI Taxonomy" id="330535"/>
    <lineage>
        <taxon>Eukaryota</taxon>
        <taxon>Fungi</taxon>
        <taxon>Dikarya</taxon>
        <taxon>Ascomycota</taxon>
        <taxon>Pezizomycotina</taxon>
        <taxon>Sordariomycetes</taxon>
        <taxon>Sordariomycetidae</taxon>
        <taxon>Sordariales</taxon>
        <taxon>Lasiosphaeriaceae</taxon>
        <taxon>Cercophora</taxon>
    </lineage>
</organism>
<dbReference type="AlphaFoldDB" id="A0AA40CYZ8"/>
<protein>
    <recommendedName>
        <fullName evidence="5">Secreted protein</fullName>
    </recommendedName>
</protein>
<evidence type="ECO:0008006" key="5">
    <source>
        <dbReference type="Google" id="ProtNLM"/>
    </source>
</evidence>
<name>A0AA40CYZ8_9PEZI</name>
<feature type="region of interest" description="Disordered" evidence="1">
    <location>
        <begin position="207"/>
        <end position="233"/>
    </location>
</feature>
<keyword evidence="4" id="KW-1185">Reference proteome</keyword>
<accession>A0AA40CYZ8</accession>
<reference evidence="3" key="1">
    <citation type="submission" date="2023-06" db="EMBL/GenBank/DDBJ databases">
        <title>Genome-scale phylogeny and comparative genomics of the fungal order Sordariales.</title>
        <authorList>
            <consortium name="Lawrence Berkeley National Laboratory"/>
            <person name="Hensen N."/>
            <person name="Bonometti L."/>
            <person name="Westerberg I."/>
            <person name="Brannstrom I.O."/>
            <person name="Guillou S."/>
            <person name="Cros-Aarteil S."/>
            <person name="Calhoun S."/>
            <person name="Haridas S."/>
            <person name="Kuo A."/>
            <person name="Mondo S."/>
            <person name="Pangilinan J."/>
            <person name="Riley R."/>
            <person name="Labutti K."/>
            <person name="Andreopoulos B."/>
            <person name="Lipzen A."/>
            <person name="Chen C."/>
            <person name="Yanf M."/>
            <person name="Daum C."/>
            <person name="Ng V."/>
            <person name="Clum A."/>
            <person name="Steindorff A."/>
            <person name="Ohm R."/>
            <person name="Martin F."/>
            <person name="Silar P."/>
            <person name="Natvig D."/>
            <person name="Lalanne C."/>
            <person name="Gautier V."/>
            <person name="Ament-Velasquez S.L."/>
            <person name="Kruys A."/>
            <person name="Hutchinson M.I."/>
            <person name="Powell A.J."/>
            <person name="Barry K."/>
            <person name="Miller A.N."/>
            <person name="Grigoriev I.V."/>
            <person name="Debuchy R."/>
            <person name="Gladieux P."/>
            <person name="Thoren M.H."/>
            <person name="Johannesson H."/>
        </authorList>
    </citation>
    <scope>NUCLEOTIDE SEQUENCE</scope>
    <source>
        <strain evidence="3">CBS 307.81</strain>
    </source>
</reference>
<sequence>MRLLPLLLSGACYTTIAAAAAAAAAAANANAVAPLPLFGKKDKGPQIWGSYNEIEDCEMNQAIECLHDQICARRNVPVYGKIRCTIGTSVAYLCNYRGARDKLEDEFDAAVRDGNRKKQGGELVCDQSEMYEAWRQIRIAKGSQTGWWYDAKGKKTYGFDKRCKDRECDNGWMRDSEGEQCTNIKKKNNEWLFDYEASVYANYTGRYEQDLPEPGDDDEPVYFNPWQEGKRPK</sequence>
<evidence type="ECO:0000313" key="3">
    <source>
        <dbReference type="EMBL" id="KAK0654319.1"/>
    </source>
</evidence>
<proteinExistence type="predicted"/>
<dbReference type="EMBL" id="JAULSY010000223">
    <property type="protein sequence ID" value="KAK0654319.1"/>
    <property type="molecule type" value="Genomic_DNA"/>
</dbReference>
<comment type="caution">
    <text evidence="3">The sequence shown here is derived from an EMBL/GenBank/DDBJ whole genome shotgun (WGS) entry which is preliminary data.</text>
</comment>
<evidence type="ECO:0000256" key="2">
    <source>
        <dbReference type="SAM" id="SignalP"/>
    </source>
</evidence>
<evidence type="ECO:0000313" key="4">
    <source>
        <dbReference type="Proteomes" id="UP001174997"/>
    </source>
</evidence>
<keyword evidence="2" id="KW-0732">Signal</keyword>
<evidence type="ECO:0000256" key="1">
    <source>
        <dbReference type="SAM" id="MobiDB-lite"/>
    </source>
</evidence>
<feature type="signal peptide" evidence="2">
    <location>
        <begin position="1"/>
        <end position="19"/>
    </location>
</feature>
<feature type="compositionally biased region" description="Acidic residues" evidence="1">
    <location>
        <begin position="210"/>
        <end position="220"/>
    </location>
</feature>
<feature type="chain" id="PRO_5041266355" description="Secreted protein" evidence="2">
    <location>
        <begin position="20"/>
        <end position="233"/>
    </location>
</feature>
<gene>
    <name evidence="3" type="ORF">QBC41DRAFT_263321</name>
</gene>
<dbReference type="Proteomes" id="UP001174997">
    <property type="component" value="Unassembled WGS sequence"/>
</dbReference>